<dbReference type="Proteomes" id="UP000056419">
    <property type="component" value="Unassembled WGS sequence"/>
</dbReference>
<comment type="caution">
    <text evidence="1">The sequence shown here is derived from an EMBL/GenBank/DDBJ whole genome shotgun (WGS) entry which is preliminary data.</text>
</comment>
<name>A0A125MF51_BACSE</name>
<proteinExistence type="predicted"/>
<evidence type="ECO:0000313" key="1">
    <source>
        <dbReference type="EMBL" id="KWR52962.1"/>
    </source>
</evidence>
<dbReference type="STRING" id="46506.AA415_02640"/>
<evidence type="ECO:0000313" key="2">
    <source>
        <dbReference type="Proteomes" id="UP000056419"/>
    </source>
</evidence>
<dbReference type="PATRIC" id="fig|46506.5.peg.2833"/>
<reference evidence="1 2" key="1">
    <citation type="journal article" date="2016" name="BMC Genomics">
        <title>Type VI secretion systems of human gut Bacteroidales segregate into three genetic architectures, two of which are contained on mobile genetic elements.</title>
        <authorList>
            <person name="Coyne M.J."/>
            <person name="Roelofs K.G."/>
            <person name="Comstock L.E."/>
        </authorList>
    </citation>
    <scope>NUCLEOTIDE SEQUENCE [LARGE SCALE GENOMIC DNA]</scope>
    <source>
        <strain evidence="1 2">CL09T03C01</strain>
    </source>
</reference>
<protein>
    <submittedName>
        <fullName evidence="1">Uncharacterized protein</fullName>
    </submittedName>
</protein>
<organism evidence="1 2">
    <name type="scientific">Bacteroides stercoris</name>
    <dbReference type="NCBI Taxonomy" id="46506"/>
    <lineage>
        <taxon>Bacteria</taxon>
        <taxon>Pseudomonadati</taxon>
        <taxon>Bacteroidota</taxon>
        <taxon>Bacteroidia</taxon>
        <taxon>Bacteroidales</taxon>
        <taxon>Bacteroidaceae</taxon>
        <taxon>Bacteroides</taxon>
    </lineage>
</organism>
<keyword evidence="2" id="KW-1185">Reference proteome</keyword>
<gene>
    <name evidence="1" type="ORF">AA415_02640</name>
</gene>
<dbReference type="AlphaFoldDB" id="A0A125MF51"/>
<sequence>MRSYRINMDRLVNQLVPHYLGGRKLILFLQSILQPLNSLNIGWVTWADEKRIEAAMTSQVIMMEYFLNRKFGKYFLNTSERIVISDGVVNGVPIYWEASNEDMNQFPLYKEGESEIEGHPSVPLRWKDEKTPTGDVSFVVSCPTINTKIVSQEEFTAMISFYIDRYRIAGKKFKVLYI</sequence>
<dbReference type="EMBL" id="LRGC01000016">
    <property type="protein sequence ID" value="KWR52962.1"/>
    <property type="molecule type" value="Genomic_DNA"/>
</dbReference>
<dbReference type="RefSeq" id="WP_060386286.1">
    <property type="nucleotide sequence ID" value="NZ_JADMRQ010000021.1"/>
</dbReference>
<accession>A0A125MF51</accession>